<accession>X0SRV8</accession>
<dbReference type="Pfam" id="PF10881">
    <property type="entry name" value="DUF2726"/>
    <property type="match status" value="1"/>
</dbReference>
<dbReference type="Gene3D" id="3.40.960.10">
    <property type="entry name" value="VSR Endonuclease"/>
    <property type="match status" value="1"/>
</dbReference>
<name>X0SRV8_9ZZZZ</name>
<proteinExistence type="predicted"/>
<evidence type="ECO:0000259" key="1">
    <source>
        <dbReference type="Pfam" id="PF10881"/>
    </source>
</evidence>
<evidence type="ECO:0000313" key="2">
    <source>
        <dbReference type="EMBL" id="GAF78627.1"/>
    </source>
</evidence>
<organism evidence="2">
    <name type="scientific">marine sediment metagenome</name>
    <dbReference type="NCBI Taxonomy" id="412755"/>
    <lineage>
        <taxon>unclassified sequences</taxon>
        <taxon>metagenomes</taxon>
        <taxon>ecological metagenomes</taxon>
    </lineage>
</organism>
<sequence length="309" mass="36664">SEFKSLKIIEKTLKNSKYKVFPGLPLYAVFGNKDNEFNREEKRYIHESTFDFVIFNEKSFPQLAIEFDGPVHDIYKKKRMSDIRKNRICMKQGLYLLRVRDFHLKEYEKITILEYILLRFIRWDIEQKKLVQDMYDFFESLSEEEFEEYTRDGVLSPFIDPTVIFDLRYPFPGIGDIKKRISNIYGIHDRDIFSGGIEMRFKEDGSITHIARKSLNTSIAMIDSGVTQKINIKYSTPVNLLWCIPTEKDWNYSESQYDYFKKSGKWPTTFNDIPGVFAPDLAETLAEYFTLKKIENWLEKNAKKLKNSD</sequence>
<dbReference type="EMBL" id="BARS01007123">
    <property type="protein sequence ID" value="GAF78627.1"/>
    <property type="molecule type" value="Genomic_DNA"/>
</dbReference>
<feature type="domain" description="DUF2726" evidence="1">
    <location>
        <begin position="4"/>
        <end position="109"/>
    </location>
</feature>
<reference evidence="2" key="1">
    <citation type="journal article" date="2014" name="Front. Microbiol.">
        <title>High frequency of phylogenetically diverse reductive dehalogenase-homologous genes in deep subseafloor sedimentary metagenomes.</title>
        <authorList>
            <person name="Kawai M."/>
            <person name="Futagami T."/>
            <person name="Toyoda A."/>
            <person name="Takaki Y."/>
            <person name="Nishi S."/>
            <person name="Hori S."/>
            <person name="Arai W."/>
            <person name="Tsubouchi T."/>
            <person name="Morono Y."/>
            <person name="Uchiyama I."/>
            <person name="Ito T."/>
            <person name="Fujiyama A."/>
            <person name="Inagaki F."/>
            <person name="Takami H."/>
        </authorList>
    </citation>
    <scope>NUCLEOTIDE SEQUENCE</scope>
    <source>
        <strain evidence="2">Expedition CK06-06</strain>
    </source>
</reference>
<protein>
    <recommendedName>
        <fullName evidence="1">DUF2726 domain-containing protein</fullName>
    </recommendedName>
</protein>
<dbReference type="AlphaFoldDB" id="X0SRV8"/>
<dbReference type="InterPro" id="IPR024402">
    <property type="entry name" value="DUF2726"/>
</dbReference>
<feature type="non-terminal residue" evidence="2">
    <location>
        <position position="1"/>
    </location>
</feature>
<comment type="caution">
    <text evidence="2">The sequence shown here is derived from an EMBL/GenBank/DDBJ whole genome shotgun (WGS) entry which is preliminary data.</text>
</comment>
<gene>
    <name evidence="2" type="ORF">S01H1_13778</name>
</gene>